<protein>
    <recommendedName>
        <fullName evidence="4">ApeA N-terminal domain-containing protein</fullName>
    </recommendedName>
</protein>
<reference evidence="2 3" key="2">
    <citation type="submission" date="2018-06" db="EMBL/GenBank/DDBJ databases">
        <authorList>
            <consortium name="Pathogen Informatics"/>
            <person name="Doyle S."/>
        </authorList>
    </citation>
    <scope>NUCLEOTIDE SEQUENCE [LARGE SCALE GENOMIC DNA]</scope>
    <source>
        <strain evidence="2 3">NCTC10476</strain>
    </source>
</reference>
<gene>
    <name evidence="1" type="ORF">CSF007_6635</name>
    <name evidence="2" type="ORF">NCTC10476_00798</name>
</gene>
<dbReference type="EMBL" id="UHJG01000001">
    <property type="protein sequence ID" value="SUP99564.1"/>
    <property type="molecule type" value="Genomic_DNA"/>
</dbReference>
<evidence type="ECO:0000313" key="1">
    <source>
        <dbReference type="EMBL" id="CEK27084.1"/>
    </source>
</evidence>
<keyword evidence="3" id="KW-1185">Reference proteome</keyword>
<proteinExistence type="predicted"/>
<evidence type="ECO:0008006" key="4">
    <source>
        <dbReference type="Google" id="ProtNLM"/>
    </source>
</evidence>
<dbReference type="OrthoDB" id="7033141at2"/>
<dbReference type="GeneID" id="66879050"/>
<dbReference type="EMBL" id="LN681231">
    <property type="protein sequence ID" value="CEK27084.1"/>
    <property type="molecule type" value="Genomic_DNA"/>
</dbReference>
<evidence type="ECO:0000313" key="3">
    <source>
        <dbReference type="Proteomes" id="UP000255169"/>
    </source>
</evidence>
<accession>A0A0A8VGI3</accession>
<reference evidence="1" key="1">
    <citation type="journal article" date="2015" name="Genome Announc.">
        <title>Complete Genome Sequence of Yersinia ruckeri Strain CSF007-82, Etiologic Agent of Red Mouth Disease in Salmonid Fish.</title>
        <authorList>
            <person name="Nelson M.C."/>
            <person name="LaPatra S.E."/>
            <person name="Welch T.J."/>
            <person name="Graf J."/>
        </authorList>
    </citation>
    <scope>NUCLEOTIDE SEQUENCE</scope>
    <source>
        <strain evidence="1">CSF007-82</strain>
    </source>
</reference>
<organism evidence="1">
    <name type="scientific">Yersinia ruckeri</name>
    <dbReference type="NCBI Taxonomy" id="29486"/>
    <lineage>
        <taxon>Bacteria</taxon>
        <taxon>Pseudomonadati</taxon>
        <taxon>Pseudomonadota</taxon>
        <taxon>Gammaproteobacteria</taxon>
        <taxon>Enterobacterales</taxon>
        <taxon>Yersiniaceae</taxon>
        <taxon>Yersinia</taxon>
    </lineage>
</organism>
<evidence type="ECO:0000313" key="2">
    <source>
        <dbReference type="EMBL" id="SUP99564.1"/>
    </source>
</evidence>
<dbReference type="AlphaFoldDB" id="A0A0A8VGI3"/>
<sequence length="478" mass="54726">MKYFQWEYIDDFGKNFKNLTCSDIIHKNIISYEIKRNDSYELTMNCLYSDYDIHQYQQTKKPLGTVEYNNTTANFKNIDGQELSLSGLTIVNLNAKQVDDGSRKITTQLKVDKLKALVNPSLEPEFFIEWVLNIGLGSYPWPESIETLTNEELINKIGSQEPLTFLSNTTSCGSSMSCCHITIEGIDIYFGKALDCNIDNTFSPGFILYKGKASDEFRSKFIDALSFMVGSKIIYIGNIILDIEHKIISKEAITPNTMNGLFFKEPKLPPCSLAESNAIYLLIDKKTIENFISNFIFKYEQNEIPHILWLYFHAIIAPIHLQAVCFGAVLEFTQKAYIKKHKSSFSTKLVTSEKWKEISLSLDNAIENINEIDESALSILRNKISNLNNTPQDIQTKRFFEVIGINLGEIEKNSYKRRHDAAHGNKTPNADYISLIRENKVLRVMCNRVIIKILSLSDNYCDFYTLNNPCRNICDPID</sequence>
<dbReference type="Proteomes" id="UP000255169">
    <property type="component" value="Unassembled WGS sequence"/>
</dbReference>
<dbReference type="RefSeq" id="WP_038251315.1">
    <property type="nucleotide sequence ID" value="NZ_CCYO01000002.1"/>
</dbReference>
<name>A0A0A8VGI3_YERRU</name>